<evidence type="ECO:0000259" key="2">
    <source>
        <dbReference type="Pfam" id="PF02371"/>
    </source>
</evidence>
<dbReference type="PANTHER" id="PTHR33055">
    <property type="entry name" value="TRANSPOSASE FOR INSERTION SEQUENCE ELEMENT IS1111A"/>
    <property type="match status" value="1"/>
</dbReference>
<dbReference type="InterPro" id="IPR002525">
    <property type="entry name" value="Transp_IS110-like_N"/>
</dbReference>
<dbReference type="EMBL" id="JAGGLB010000007">
    <property type="protein sequence ID" value="MBP1990930.1"/>
    <property type="molecule type" value="Genomic_DNA"/>
</dbReference>
<reference evidence="3 4" key="1">
    <citation type="submission" date="2021-03" db="EMBL/GenBank/DDBJ databases">
        <title>Genomic Encyclopedia of Type Strains, Phase IV (KMG-IV): sequencing the most valuable type-strain genomes for metagenomic binning, comparative biology and taxonomic classification.</title>
        <authorList>
            <person name="Goeker M."/>
        </authorList>
    </citation>
    <scope>NUCLEOTIDE SEQUENCE [LARGE SCALE GENOMIC DNA]</scope>
    <source>
        <strain evidence="3 4">DSM 26048</strain>
    </source>
</reference>
<evidence type="ECO:0000313" key="4">
    <source>
        <dbReference type="Proteomes" id="UP001519287"/>
    </source>
</evidence>
<dbReference type="InterPro" id="IPR047650">
    <property type="entry name" value="Transpos_IS110"/>
</dbReference>
<dbReference type="Pfam" id="PF01548">
    <property type="entry name" value="DEDD_Tnp_IS110"/>
    <property type="match status" value="1"/>
</dbReference>
<dbReference type="NCBIfam" id="NF033542">
    <property type="entry name" value="transpos_IS110"/>
    <property type="match status" value="1"/>
</dbReference>
<protein>
    <submittedName>
        <fullName evidence="3">Transposase</fullName>
    </submittedName>
</protein>
<proteinExistence type="predicted"/>
<name>A0ABS4ITN3_9BACL</name>
<evidence type="ECO:0000313" key="3">
    <source>
        <dbReference type="EMBL" id="MBP1990930.1"/>
    </source>
</evidence>
<keyword evidence="4" id="KW-1185">Reference proteome</keyword>
<feature type="domain" description="Transposase IS116/IS110/IS902 C-terminal" evidence="2">
    <location>
        <begin position="224"/>
        <end position="280"/>
    </location>
</feature>
<dbReference type="InterPro" id="IPR003346">
    <property type="entry name" value="Transposase_20"/>
</dbReference>
<accession>A0ABS4ITN3</accession>
<evidence type="ECO:0000259" key="1">
    <source>
        <dbReference type="Pfam" id="PF01548"/>
    </source>
</evidence>
<dbReference type="Pfam" id="PF02371">
    <property type="entry name" value="Transposase_20"/>
    <property type="match status" value="1"/>
</dbReference>
<sequence>MKYSTKFIGFDVSKDKIAIAVADEGREASRYWGTIAHTPEAVRKFIKQMGDIKQIEVCYEAGPTGYELHRWLTAMKVTCRVVAPSLIPKRAGDQVKTDRRDAERLAQLLRAGELTAVYVPDQDDEALRDLVRAREDAKKDIQTARQRLLSFLLRQQKFPPVGIKRRWTQVYREWLNSLKWENDMQRMVFEEYMQAIRESEGRKKRLEAIMTKEVVQTKHAKLIEALQALRGIQLLTAVTIAAEICTFLRFKSPKHLMSYLGLVPRERSSGATTRRGGITK</sequence>
<comment type="caution">
    <text evidence="3">The sequence shown here is derived from an EMBL/GenBank/DDBJ whole genome shotgun (WGS) entry which is preliminary data.</text>
</comment>
<feature type="domain" description="Transposase IS110-like N-terminal" evidence="1">
    <location>
        <begin position="8"/>
        <end position="153"/>
    </location>
</feature>
<feature type="non-terminal residue" evidence="3">
    <location>
        <position position="280"/>
    </location>
</feature>
<dbReference type="Proteomes" id="UP001519287">
    <property type="component" value="Unassembled WGS sequence"/>
</dbReference>
<organism evidence="3 4">
    <name type="scientific">Paenibacillus eucommiae</name>
    <dbReference type="NCBI Taxonomy" id="1355755"/>
    <lineage>
        <taxon>Bacteria</taxon>
        <taxon>Bacillati</taxon>
        <taxon>Bacillota</taxon>
        <taxon>Bacilli</taxon>
        <taxon>Bacillales</taxon>
        <taxon>Paenibacillaceae</taxon>
        <taxon>Paenibacillus</taxon>
    </lineage>
</organism>
<dbReference type="RefSeq" id="WP_209971690.1">
    <property type="nucleotide sequence ID" value="NZ_JAGGLB010000007.1"/>
</dbReference>
<gene>
    <name evidence="3" type="ORF">J2Z66_002537</name>
</gene>
<dbReference type="PANTHER" id="PTHR33055:SF17">
    <property type="entry name" value="THIRD ORF IN TRANSPOSON ISC1491"/>
    <property type="match status" value="1"/>
</dbReference>